<evidence type="ECO:0000313" key="4">
    <source>
        <dbReference type="Proteomes" id="UP000462055"/>
    </source>
</evidence>
<feature type="domain" description="Mce/MlaD" evidence="1">
    <location>
        <begin position="47"/>
        <end position="122"/>
    </location>
</feature>
<dbReference type="RefSeq" id="WP_151594989.1">
    <property type="nucleotide sequence ID" value="NZ_WBMS02000014.1"/>
</dbReference>
<evidence type="ECO:0000259" key="1">
    <source>
        <dbReference type="Pfam" id="PF02470"/>
    </source>
</evidence>
<protein>
    <submittedName>
        <fullName evidence="3">MCE family protein</fullName>
    </submittedName>
</protein>
<proteinExistence type="predicted"/>
<dbReference type="NCBIfam" id="TIGR00996">
    <property type="entry name" value="Mtu_fam_mce"/>
    <property type="match status" value="1"/>
</dbReference>
<dbReference type="InterPro" id="IPR003399">
    <property type="entry name" value="Mce/MlaD"/>
</dbReference>
<dbReference type="Proteomes" id="UP000462055">
    <property type="component" value="Unassembled WGS sequence"/>
</dbReference>
<evidence type="ECO:0000259" key="2">
    <source>
        <dbReference type="Pfam" id="PF11887"/>
    </source>
</evidence>
<dbReference type="Pfam" id="PF11887">
    <property type="entry name" value="Mce4_CUP1"/>
    <property type="match status" value="1"/>
</dbReference>
<dbReference type="GO" id="GO:0005576">
    <property type="term" value="C:extracellular region"/>
    <property type="evidence" value="ECO:0007669"/>
    <property type="project" value="TreeGrafter"/>
</dbReference>
<dbReference type="PANTHER" id="PTHR33371:SF18">
    <property type="entry name" value="MCE-FAMILY PROTEIN MCE3C"/>
    <property type="match status" value="1"/>
</dbReference>
<comment type="caution">
    <text evidence="3">The sequence shown here is derived from an EMBL/GenBank/DDBJ whole genome shotgun (WGS) entry which is preliminary data.</text>
</comment>
<organism evidence="3 4">
    <name type="scientific">Actinomadura physcomitrii</name>
    <dbReference type="NCBI Taxonomy" id="2650748"/>
    <lineage>
        <taxon>Bacteria</taxon>
        <taxon>Bacillati</taxon>
        <taxon>Actinomycetota</taxon>
        <taxon>Actinomycetes</taxon>
        <taxon>Streptosporangiales</taxon>
        <taxon>Thermomonosporaceae</taxon>
        <taxon>Actinomadura</taxon>
    </lineage>
</organism>
<gene>
    <name evidence="3" type="ORF">F8568_019510</name>
</gene>
<evidence type="ECO:0000313" key="3">
    <source>
        <dbReference type="EMBL" id="MWA02521.1"/>
    </source>
</evidence>
<dbReference type="InterPro" id="IPR052336">
    <property type="entry name" value="MlaD_Phospholipid_Transporter"/>
</dbReference>
<dbReference type="Pfam" id="PF02470">
    <property type="entry name" value="MlaD"/>
    <property type="match status" value="1"/>
</dbReference>
<sequence>MGRTRDAFARSFRDRNPVAIAAVTIPALAALVLAAYAYGSLGLFKGGYTVSGVFAGTSGLQKGAEVQLAGVDVGKVTKIEPDFRNGHVVITWKVDSGIRLGPRMHADIRLSNLLGGQYVRLSGPVAKPYLRSLSEGRRRIPLERTSIPYTLSNTLGSASTIAGKLDAQSIDRLLNEAAKVKLPSQQETAKMLADLRKVSAALNDSFPQVAAIIANSGKLSGALAAKDRELTQLLDYGDDLLKELAGRRDDLAAALGSGSRVVQTLDDTLAKHQKELNTVLNDFHLAANTLAGDNLPSMNVALAWFGPAFYGLGTAGSRDGRWMEGGFVGFGPVQPGVVGPQPNFNPPNYPLVPTGALG</sequence>
<reference evidence="3" key="1">
    <citation type="submission" date="2019-12" db="EMBL/GenBank/DDBJ databases">
        <title>Actinomadura physcomitrii sp. nov., a novel actinomycete isolated from moss [Physcomitrium sphaericum (Ludw) Fuernr].</title>
        <authorList>
            <person name="Zhuang X."/>
        </authorList>
    </citation>
    <scope>NUCLEOTIDE SEQUENCE [LARGE SCALE GENOMIC DNA]</scope>
    <source>
        <strain evidence="3">LD22</strain>
    </source>
</reference>
<accession>A0A6I4MFK5</accession>
<dbReference type="InterPro" id="IPR024516">
    <property type="entry name" value="Mce_C"/>
</dbReference>
<dbReference type="InterPro" id="IPR005693">
    <property type="entry name" value="Mce"/>
</dbReference>
<name>A0A6I4MFK5_9ACTN</name>
<dbReference type="EMBL" id="WBMS02000014">
    <property type="protein sequence ID" value="MWA02521.1"/>
    <property type="molecule type" value="Genomic_DNA"/>
</dbReference>
<keyword evidence="4" id="KW-1185">Reference proteome</keyword>
<feature type="domain" description="Mammalian cell entry C-terminal" evidence="2">
    <location>
        <begin position="140"/>
        <end position="291"/>
    </location>
</feature>
<dbReference type="AlphaFoldDB" id="A0A6I4MFK5"/>
<dbReference type="PANTHER" id="PTHR33371">
    <property type="entry name" value="INTERMEMBRANE PHOSPHOLIPID TRANSPORT SYSTEM BINDING PROTEIN MLAD-RELATED"/>
    <property type="match status" value="1"/>
</dbReference>